<name>A0ABT1DC10_9PROT</name>
<comment type="caution">
    <text evidence="3">The sequence shown here is derived from an EMBL/GenBank/DDBJ whole genome shotgun (WGS) entry which is preliminary data.</text>
</comment>
<evidence type="ECO:0000259" key="2">
    <source>
        <dbReference type="Pfam" id="PF00561"/>
    </source>
</evidence>
<dbReference type="InterPro" id="IPR000639">
    <property type="entry name" value="Epox_hydrolase-like"/>
</dbReference>
<keyword evidence="4" id="KW-1185">Reference proteome</keyword>
<evidence type="ECO:0000313" key="3">
    <source>
        <dbReference type="EMBL" id="MCO6419478.1"/>
    </source>
</evidence>
<keyword evidence="1 3" id="KW-0378">Hydrolase</keyword>
<proteinExistence type="predicted"/>
<organism evidence="3 4">
    <name type="scientific">Siccirubricoccus soli</name>
    <dbReference type="NCBI Taxonomy" id="2899147"/>
    <lineage>
        <taxon>Bacteria</taxon>
        <taxon>Pseudomonadati</taxon>
        <taxon>Pseudomonadota</taxon>
        <taxon>Alphaproteobacteria</taxon>
        <taxon>Acetobacterales</taxon>
        <taxon>Roseomonadaceae</taxon>
        <taxon>Siccirubricoccus</taxon>
    </lineage>
</organism>
<reference evidence="3 4" key="1">
    <citation type="submission" date="2021-12" db="EMBL/GenBank/DDBJ databases">
        <title>Siccirubricoccus leaddurans sp. nov., a high concentration Zn2+ tolerance bacterium.</title>
        <authorList>
            <person name="Cao Y."/>
        </authorList>
    </citation>
    <scope>NUCLEOTIDE SEQUENCE [LARGE SCALE GENOMIC DNA]</scope>
    <source>
        <strain evidence="3 4">KC 17139</strain>
    </source>
</reference>
<gene>
    <name evidence="3" type="ORF">JYK14_25420</name>
</gene>
<protein>
    <submittedName>
        <fullName evidence="3">Alpha/beta hydrolase</fullName>
    </submittedName>
</protein>
<dbReference type="GO" id="GO:0016787">
    <property type="term" value="F:hydrolase activity"/>
    <property type="evidence" value="ECO:0007669"/>
    <property type="project" value="UniProtKB-KW"/>
</dbReference>
<evidence type="ECO:0000313" key="4">
    <source>
        <dbReference type="Proteomes" id="UP001523392"/>
    </source>
</evidence>
<dbReference type="PANTHER" id="PTHR43329">
    <property type="entry name" value="EPOXIDE HYDROLASE"/>
    <property type="match status" value="1"/>
</dbReference>
<dbReference type="Gene3D" id="3.40.50.1820">
    <property type="entry name" value="alpha/beta hydrolase"/>
    <property type="match status" value="1"/>
</dbReference>
<accession>A0ABT1DC10</accession>
<feature type="domain" description="AB hydrolase-1" evidence="2">
    <location>
        <begin position="26"/>
        <end position="277"/>
    </location>
</feature>
<dbReference type="InterPro" id="IPR000073">
    <property type="entry name" value="AB_hydrolase_1"/>
</dbReference>
<evidence type="ECO:0000256" key="1">
    <source>
        <dbReference type="ARBA" id="ARBA00022801"/>
    </source>
</evidence>
<dbReference type="InterPro" id="IPR029058">
    <property type="entry name" value="AB_hydrolase_fold"/>
</dbReference>
<dbReference type="EMBL" id="JAFIRR010000196">
    <property type="protein sequence ID" value="MCO6419478.1"/>
    <property type="molecule type" value="Genomic_DNA"/>
</dbReference>
<dbReference type="SUPFAM" id="SSF53474">
    <property type="entry name" value="alpha/beta-Hydrolases"/>
    <property type="match status" value="1"/>
</dbReference>
<sequence length="293" mass="32366">MTEIRHETVTARGLRFHVARAGAGRPLLLLHGWPEFWLSWEPVMQRLAGRFDLIAPDLRGFGATDKPDAGPSDKAGPEVHAADMLALLEVLGLPKAGVVAHDVGAYVGQVMGREAPGRCAGLFFFDCPYPGIGPRGAAPDHLKEIWYQFFHQKDFAAALVGSSREACRLYFQHFLRHWSAGNPAAFDDVLEAWVDNFMAPGNLQGGFNWYISQNAARLAMLRGEAPLPAPVTVKTCVRWGALDPVLKAEWSDRLPEFFTDLDATVLPGLGHFPHREDPDRAAAEIAAFFDRIW</sequence>
<dbReference type="RefSeq" id="WP_252956152.1">
    <property type="nucleotide sequence ID" value="NZ_JAFIRR010000196.1"/>
</dbReference>
<dbReference type="Pfam" id="PF00561">
    <property type="entry name" value="Abhydrolase_1"/>
    <property type="match status" value="1"/>
</dbReference>
<dbReference type="Proteomes" id="UP001523392">
    <property type="component" value="Unassembled WGS sequence"/>
</dbReference>
<dbReference type="PRINTS" id="PR00412">
    <property type="entry name" value="EPOXHYDRLASE"/>
</dbReference>